<sequence>MTTFFETIAHINSKEGSASKLITGTATYKTQSKKFIDFTYRLFPETAPEECENFNVGEVVFLASKFCYDLATEKSAAGIVVTISKVLLYPKIVEKWKQVNFPQTRPLITFSAVCES</sequence>
<reference evidence="1 2" key="1">
    <citation type="submission" date="2018-08" db="EMBL/GenBank/DDBJ databases">
        <title>Genome and evolution of the arbuscular mycorrhizal fungus Diversispora epigaea (formerly Glomus versiforme) and its bacterial endosymbionts.</title>
        <authorList>
            <person name="Sun X."/>
            <person name="Fei Z."/>
            <person name="Harrison M."/>
        </authorList>
    </citation>
    <scope>NUCLEOTIDE SEQUENCE [LARGE SCALE GENOMIC DNA]</scope>
    <source>
        <strain evidence="1 2">IT104</strain>
    </source>
</reference>
<dbReference type="Proteomes" id="UP000266861">
    <property type="component" value="Unassembled WGS sequence"/>
</dbReference>
<dbReference type="AlphaFoldDB" id="A0A397IY74"/>
<keyword evidence="2" id="KW-1185">Reference proteome</keyword>
<gene>
    <name evidence="1" type="ORF">Glove_139g341</name>
</gene>
<name>A0A397IY74_9GLOM</name>
<accession>A0A397IY74</accession>
<comment type="caution">
    <text evidence="1">The sequence shown here is derived from an EMBL/GenBank/DDBJ whole genome shotgun (WGS) entry which is preliminary data.</text>
</comment>
<evidence type="ECO:0000313" key="2">
    <source>
        <dbReference type="Proteomes" id="UP000266861"/>
    </source>
</evidence>
<evidence type="ECO:0000313" key="1">
    <source>
        <dbReference type="EMBL" id="RHZ80027.1"/>
    </source>
</evidence>
<proteinExistence type="predicted"/>
<protein>
    <submittedName>
        <fullName evidence="1">Uncharacterized protein</fullName>
    </submittedName>
</protein>
<organism evidence="1 2">
    <name type="scientific">Diversispora epigaea</name>
    <dbReference type="NCBI Taxonomy" id="1348612"/>
    <lineage>
        <taxon>Eukaryota</taxon>
        <taxon>Fungi</taxon>
        <taxon>Fungi incertae sedis</taxon>
        <taxon>Mucoromycota</taxon>
        <taxon>Glomeromycotina</taxon>
        <taxon>Glomeromycetes</taxon>
        <taxon>Diversisporales</taxon>
        <taxon>Diversisporaceae</taxon>
        <taxon>Diversispora</taxon>
    </lineage>
</organism>
<dbReference type="EMBL" id="PQFF01000130">
    <property type="protein sequence ID" value="RHZ80027.1"/>
    <property type="molecule type" value="Genomic_DNA"/>
</dbReference>